<keyword evidence="2" id="KW-1185">Reference proteome</keyword>
<gene>
    <name evidence="1" type="ORF">AJ79_01094</name>
</gene>
<protein>
    <submittedName>
        <fullName evidence="1">Uncharacterized protein</fullName>
    </submittedName>
</protein>
<dbReference type="Proteomes" id="UP000223968">
    <property type="component" value="Unassembled WGS sequence"/>
</dbReference>
<name>A0A2B7Y0B1_9EURO</name>
<proteinExistence type="predicted"/>
<dbReference type="AlphaFoldDB" id="A0A2B7Y0B1"/>
<organism evidence="1 2">
    <name type="scientific">Helicocarpus griseus UAMH5409</name>
    <dbReference type="NCBI Taxonomy" id="1447875"/>
    <lineage>
        <taxon>Eukaryota</taxon>
        <taxon>Fungi</taxon>
        <taxon>Dikarya</taxon>
        <taxon>Ascomycota</taxon>
        <taxon>Pezizomycotina</taxon>
        <taxon>Eurotiomycetes</taxon>
        <taxon>Eurotiomycetidae</taxon>
        <taxon>Onygenales</taxon>
        <taxon>Ajellomycetaceae</taxon>
        <taxon>Helicocarpus</taxon>
    </lineage>
</organism>
<dbReference type="EMBL" id="PDNB01000010">
    <property type="protein sequence ID" value="PGH17494.1"/>
    <property type="molecule type" value="Genomic_DNA"/>
</dbReference>
<accession>A0A2B7Y0B1</accession>
<sequence>MIEVAFCESGLVGIRFYFADNNESKWLGNCTGEGIAIGILRIPKDHCRHRILLGLDALKIVFVAIVQGQYEATGDNVCKRQANSSKDLYNRIFVVHMKSIQSPIIGFEFHYVHGKVCYGKSGESEIPFSIDGPGGEAIISIDILVDDSLFDVCGLKLRLIDSVCRYKILFFNHKNKYLKAQFYDGNIITGFTATQDKQKTHFSRFGLQGQLGEGDKIVPTTKKVPNFKPSLYQNEYDKDCEFFIATKGVGVFGTYASLSYVRRITSSTGQPQSSRSPNHICGLKFDSYNSPCSEIVGQWMNENDSVDLLPEIGGLTIWFTKEKKSFVAKSDQGCVVAVRFNMTSGRCKLFLAGEARLTPKDYTWFQYQSSATDTLAGISWMLNSYYDRVRAIIEAKNSRRSQTLLPKQYVPFDQVQKLLFKETIVDGYLDSVIRIRSGQMKAVGDADNDKSREMAIPKMLNS</sequence>
<evidence type="ECO:0000313" key="1">
    <source>
        <dbReference type="EMBL" id="PGH17494.1"/>
    </source>
</evidence>
<dbReference type="STRING" id="1447875.A0A2B7Y0B1"/>
<evidence type="ECO:0000313" key="2">
    <source>
        <dbReference type="Proteomes" id="UP000223968"/>
    </source>
</evidence>
<dbReference type="OrthoDB" id="4353558at2759"/>
<reference evidence="1 2" key="1">
    <citation type="submission" date="2017-10" db="EMBL/GenBank/DDBJ databases">
        <title>Comparative genomics in systemic dimorphic fungi from Ajellomycetaceae.</title>
        <authorList>
            <person name="Munoz J.F."/>
            <person name="Mcewen J.G."/>
            <person name="Clay O.K."/>
            <person name="Cuomo C.A."/>
        </authorList>
    </citation>
    <scope>NUCLEOTIDE SEQUENCE [LARGE SCALE GENOMIC DNA]</scope>
    <source>
        <strain evidence="1 2">UAMH5409</strain>
    </source>
</reference>
<comment type="caution">
    <text evidence="1">The sequence shown here is derived from an EMBL/GenBank/DDBJ whole genome shotgun (WGS) entry which is preliminary data.</text>
</comment>